<dbReference type="Pfam" id="PF00800">
    <property type="entry name" value="PDT"/>
    <property type="match status" value="1"/>
</dbReference>
<evidence type="ECO:0000313" key="24">
    <source>
        <dbReference type="EMBL" id="AWH90404.1"/>
    </source>
</evidence>
<dbReference type="GO" id="GO:0004664">
    <property type="term" value="F:prephenate dehydratase activity"/>
    <property type="evidence" value="ECO:0007669"/>
    <property type="project" value="UniProtKB-EC"/>
</dbReference>
<evidence type="ECO:0000256" key="15">
    <source>
        <dbReference type="ARBA" id="ARBA00023239"/>
    </source>
</evidence>
<keyword evidence="13" id="KW-0584">Phenylalanine biosynthesis</keyword>
<dbReference type="PANTHER" id="PTHR21022">
    <property type="entry name" value="PREPHENATE DEHYDRATASE P PROTEIN"/>
    <property type="match status" value="1"/>
</dbReference>
<dbReference type="InterPro" id="IPR010952">
    <property type="entry name" value="CM_P_1"/>
</dbReference>
<evidence type="ECO:0000256" key="10">
    <source>
        <dbReference type="ARBA" id="ARBA00022533"/>
    </source>
</evidence>
<dbReference type="PANTHER" id="PTHR21022:SF19">
    <property type="entry name" value="PREPHENATE DEHYDRATASE-RELATED"/>
    <property type="match status" value="1"/>
</dbReference>
<feature type="binding site" evidence="20">
    <location>
        <position position="88"/>
    </location>
    <ligand>
        <name>substrate</name>
    </ligand>
</feature>
<dbReference type="OrthoDB" id="9802281at2"/>
<keyword evidence="16" id="KW-0511">Multifunctional enzyme</keyword>
<dbReference type="EC" id="5.4.99.5" evidence="6"/>
<feature type="binding site" evidence="20">
    <location>
        <position position="48"/>
    </location>
    <ligand>
        <name>substrate</name>
    </ligand>
</feature>
<dbReference type="CDD" id="cd13631">
    <property type="entry name" value="PBP2_Ct-PDT_like"/>
    <property type="match status" value="1"/>
</dbReference>
<evidence type="ECO:0000256" key="2">
    <source>
        <dbReference type="ARBA" id="ARBA00002364"/>
    </source>
</evidence>
<proteinExistence type="predicted"/>
<dbReference type="NCBIfam" id="TIGR01797">
    <property type="entry name" value="CM_P_1"/>
    <property type="match status" value="1"/>
</dbReference>
<feature type="binding site" evidence="20">
    <location>
        <position position="39"/>
    </location>
    <ligand>
        <name>substrate</name>
    </ligand>
</feature>
<evidence type="ECO:0000256" key="12">
    <source>
        <dbReference type="ARBA" id="ARBA00023141"/>
    </source>
</evidence>
<evidence type="ECO:0000256" key="7">
    <source>
        <dbReference type="ARBA" id="ARBA00013147"/>
    </source>
</evidence>
<comment type="catalytic activity">
    <reaction evidence="1">
        <text>chorismate = prephenate</text>
        <dbReference type="Rhea" id="RHEA:13897"/>
        <dbReference type="ChEBI" id="CHEBI:29748"/>
        <dbReference type="ChEBI" id="CHEBI:29934"/>
        <dbReference type="EC" id="5.4.99.5"/>
    </reaction>
</comment>
<sequence>MQSKNDLLHFRSEINTIDTNIVKLLAKRKKLVLNIAQSKIKNNKPIRDKKREESLLNELTKLGKKNHLNPSYIKNLFELIIEESVLIQTKMLQKNYHYESKNTPNTNFSFLGPKGSYSHIAMLQYIKKSKIQYTEKEFFNFEEIVFSVENNISDYAILPIENSCSGLIDEAVNLLEKTNLFIIGEIKISINHCLVATKNTKVNNIKNVYSHPQPFKQCSNFINRFPQWKIQYSKSTSSAMKKIVRLNSNTNAAIGNEISAKIYGLKILLKNLSNKENNTTRFIVLSKQPIQFSLKIPTKTTLIFKSKYNLKNIFNKLNEKKIKIYEMNNKLEKTFFIDIKDNILSNIAQNTIIEINKISNFLKILGCYATGNIITENK</sequence>
<evidence type="ECO:0000256" key="4">
    <source>
        <dbReference type="ARBA" id="ARBA00004741"/>
    </source>
</evidence>
<evidence type="ECO:0000256" key="13">
    <source>
        <dbReference type="ARBA" id="ARBA00023222"/>
    </source>
</evidence>
<name>A0A2U8DGI9_9GAMM</name>
<evidence type="ECO:0000256" key="19">
    <source>
        <dbReference type="ARBA" id="ARBA00047848"/>
    </source>
</evidence>
<feature type="binding site" evidence="20">
    <location>
        <position position="28"/>
    </location>
    <ligand>
        <name>substrate</name>
    </ligand>
</feature>
<evidence type="ECO:0000256" key="20">
    <source>
        <dbReference type="PIRSR" id="PIRSR001500-1"/>
    </source>
</evidence>
<evidence type="ECO:0000256" key="18">
    <source>
        <dbReference type="ARBA" id="ARBA00031520"/>
    </source>
</evidence>
<feature type="domain" description="Chorismate mutase" evidence="22">
    <location>
        <begin position="1"/>
        <end position="92"/>
    </location>
</feature>
<accession>A0A2U8DGI9</accession>
<dbReference type="GO" id="GO:0009094">
    <property type="term" value="P:L-phenylalanine biosynthetic process"/>
    <property type="evidence" value="ECO:0007669"/>
    <property type="project" value="UniProtKB-UniPathway"/>
</dbReference>
<evidence type="ECO:0000259" key="23">
    <source>
        <dbReference type="PROSITE" id="PS51171"/>
    </source>
</evidence>
<dbReference type="FunFam" id="3.40.190.10:FF:000034">
    <property type="entry name" value="Chorismate mutase/prephenate dehydratase"/>
    <property type="match status" value="1"/>
</dbReference>
<dbReference type="AlphaFoldDB" id="A0A2U8DGI9"/>
<feature type="domain" description="Prephenate dehydratase" evidence="23">
    <location>
        <begin position="107"/>
        <end position="287"/>
    </location>
</feature>
<dbReference type="PROSITE" id="PS00857">
    <property type="entry name" value="PREPHENATE_DEHYDR_1"/>
    <property type="match status" value="1"/>
</dbReference>
<protein>
    <recommendedName>
        <fullName evidence="8">Bifunctional chorismate mutase/prephenate dehydratase</fullName>
        <ecNumber evidence="7">4.2.1.51</ecNumber>
        <ecNumber evidence="6">5.4.99.5</ecNumber>
    </recommendedName>
    <alternativeName>
        <fullName evidence="18">Chorismate mutase-prephenate dehydratase</fullName>
    </alternativeName>
    <alternativeName>
        <fullName evidence="17">p-protein</fullName>
    </alternativeName>
</protein>
<feature type="binding site" evidence="20">
    <location>
        <position position="84"/>
    </location>
    <ligand>
        <name>substrate</name>
    </ligand>
</feature>
<evidence type="ECO:0000256" key="5">
    <source>
        <dbReference type="ARBA" id="ARBA00004817"/>
    </source>
</evidence>
<dbReference type="Gene3D" id="3.40.190.10">
    <property type="entry name" value="Periplasmic binding protein-like II"/>
    <property type="match status" value="2"/>
</dbReference>
<keyword evidence="14" id="KW-0413">Isomerase</keyword>
<dbReference type="EC" id="4.2.1.51" evidence="7"/>
<dbReference type="InterPro" id="IPR036263">
    <property type="entry name" value="Chorismate_II_sf"/>
</dbReference>
<dbReference type="InterPro" id="IPR008242">
    <property type="entry name" value="Chor_mutase/pphenate_deHydtase"/>
</dbReference>
<gene>
    <name evidence="24" type="ORF">DD681_01085</name>
</gene>
<evidence type="ECO:0000256" key="6">
    <source>
        <dbReference type="ARBA" id="ARBA00012404"/>
    </source>
</evidence>
<evidence type="ECO:0000256" key="3">
    <source>
        <dbReference type="ARBA" id="ARBA00004496"/>
    </source>
</evidence>
<evidence type="ECO:0000256" key="17">
    <source>
        <dbReference type="ARBA" id="ARBA00031175"/>
    </source>
</evidence>
<keyword evidence="10" id="KW-0021">Allosteric enzyme</keyword>
<dbReference type="InterPro" id="IPR001086">
    <property type="entry name" value="Preph_deHydtase"/>
</dbReference>
<dbReference type="GO" id="GO:0046417">
    <property type="term" value="P:chorismate metabolic process"/>
    <property type="evidence" value="ECO:0007669"/>
    <property type="project" value="InterPro"/>
</dbReference>
<evidence type="ECO:0000256" key="16">
    <source>
        <dbReference type="ARBA" id="ARBA00023268"/>
    </source>
</evidence>
<dbReference type="SMART" id="SM00830">
    <property type="entry name" value="CM_2"/>
    <property type="match status" value="1"/>
</dbReference>
<feature type="binding site" evidence="20">
    <location>
        <position position="11"/>
    </location>
    <ligand>
        <name>substrate</name>
    </ligand>
</feature>
<dbReference type="PIRSF" id="PIRSF001500">
    <property type="entry name" value="Chor_mut_pdt_Ppr"/>
    <property type="match status" value="1"/>
</dbReference>
<keyword evidence="15" id="KW-0456">Lyase</keyword>
<evidence type="ECO:0000256" key="21">
    <source>
        <dbReference type="PIRSR" id="PIRSR001500-2"/>
    </source>
</evidence>
<evidence type="ECO:0000256" key="11">
    <source>
        <dbReference type="ARBA" id="ARBA00022605"/>
    </source>
</evidence>
<dbReference type="GO" id="GO:0005737">
    <property type="term" value="C:cytoplasm"/>
    <property type="evidence" value="ECO:0007669"/>
    <property type="project" value="UniProtKB-SubCell"/>
</dbReference>
<evidence type="ECO:0000256" key="14">
    <source>
        <dbReference type="ARBA" id="ARBA00023235"/>
    </source>
</evidence>
<dbReference type="Pfam" id="PF01817">
    <property type="entry name" value="CM_2"/>
    <property type="match status" value="1"/>
</dbReference>
<dbReference type="EMBL" id="CP029161">
    <property type="protein sequence ID" value="AWH90404.1"/>
    <property type="molecule type" value="Genomic_DNA"/>
</dbReference>
<evidence type="ECO:0000259" key="22">
    <source>
        <dbReference type="PROSITE" id="PS51168"/>
    </source>
</evidence>
<dbReference type="PROSITE" id="PS51171">
    <property type="entry name" value="PREPHENATE_DEHYDR_3"/>
    <property type="match status" value="1"/>
</dbReference>
<reference evidence="24 25" key="1">
    <citation type="submission" date="2018-04" db="EMBL/GenBank/DDBJ databases">
        <title>Genome sequence of Buchnera aphidicola from Melaphis sacchari.</title>
        <authorList>
            <person name="Geib S.M."/>
            <person name="Palmer N.A."/>
            <person name="Sattler S.E."/>
            <person name="Sarath G."/>
        </authorList>
    </citation>
    <scope>NUCLEOTIDE SEQUENCE [LARGE SCALE GENOMIC DNA]</scope>
    <source>
        <strain evidence="24 25">LSU</strain>
    </source>
</reference>
<dbReference type="Proteomes" id="UP000244884">
    <property type="component" value="Chromosome"/>
</dbReference>
<dbReference type="InterPro" id="IPR018528">
    <property type="entry name" value="Preph_deHydtase_CS"/>
</dbReference>
<evidence type="ECO:0000256" key="8">
    <source>
        <dbReference type="ARBA" id="ARBA00014401"/>
    </source>
</evidence>
<dbReference type="InterPro" id="IPR002701">
    <property type="entry name" value="CM_II_prokaryot"/>
</dbReference>
<dbReference type="InterPro" id="IPR036979">
    <property type="entry name" value="CM_dom_sf"/>
</dbReference>
<dbReference type="SUPFAM" id="SSF48600">
    <property type="entry name" value="Chorismate mutase II"/>
    <property type="match status" value="1"/>
</dbReference>
<feature type="site" description="Essential for prephenate dehydratase activity" evidence="21">
    <location>
        <position position="280"/>
    </location>
</feature>
<evidence type="ECO:0000256" key="9">
    <source>
        <dbReference type="ARBA" id="ARBA00022490"/>
    </source>
</evidence>
<dbReference type="RefSeq" id="WP_158341175.1">
    <property type="nucleotide sequence ID" value="NZ_CP029161.1"/>
</dbReference>
<dbReference type="UniPathway" id="UPA00120">
    <property type="reaction ID" value="UER00203"/>
</dbReference>
<comment type="function">
    <text evidence="2">Catalyzes the Claisen rearrangement of chorismate to prephenate and the decarboxylation/dehydration of prephenate to phenylpyruvate.</text>
</comment>
<evidence type="ECO:0000313" key="25">
    <source>
        <dbReference type="Proteomes" id="UP000244884"/>
    </source>
</evidence>
<comment type="subcellular location">
    <subcellularLocation>
        <location evidence="3">Cytoplasm</location>
    </subcellularLocation>
</comment>
<feature type="binding site" evidence="20">
    <location>
        <position position="52"/>
    </location>
    <ligand>
        <name>substrate</name>
    </ligand>
</feature>
<comment type="catalytic activity">
    <reaction evidence="19">
        <text>prephenate + H(+) = 3-phenylpyruvate + CO2 + H2O</text>
        <dbReference type="Rhea" id="RHEA:21648"/>
        <dbReference type="ChEBI" id="CHEBI:15377"/>
        <dbReference type="ChEBI" id="CHEBI:15378"/>
        <dbReference type="ChEBI" id="CHEBI:16526"/>
        <dbReference type="ChEBI" id="CHEBI:18005"/>
        <dbReference type="ChEBI" id="CHEBI:29934"/>
        <dbReference type="EC" id="4.2.1.51"/>
    </reaction>
</comment>
<dbReference type="SUPFAM" id="SSF53850">
    <property type="entry name" value="Periplasmic binding protein-like II"/>
    <property type="match status" value="1"/>
</dbReference>
<dbReference type="Gene3D" id="1.20.59.10">
    <property type="entry name" value="Chorismate mutase"/>
    <property type="match status" value="1"/>
</dbReference>
<dbReference type="GO" id="GO:0004106">
    <property type="term" value="F:chorismate mutase activity"/>
    <property type="evidence" value="ECO:0007669"/>
    <property type="project" value="UniProtKB-EC"/>
</dbReference>
<keyword evidence="12" id="KW-0057">Aromatic amino acid biosynthesis</keyword>
<keyword evidence="11" id="KW-0028">Amino-acid biosynthesis</keyword>
<keyword evidence="9" id="KW-0963">Cytoplasm</keyword>
<dbReference type="PROSITE" id="PS51168">
    <property type="entry name" value="CHORISMATE_MUT_2"/>
    <property type="match status" value="1"/>
</dbReference>
<comment type="pathway">
    <text evidence="5">Metabolic intermediate biosynthesis; prephenate biosynthesis; prephenate from chorismate: step 1/1.</text>
</comment>
<evidence type="ECO:0000256" key="1">
    <source>
        <dbReference type="ARBA" id="ARBA00000824"/>
    </source>
</evidence>
<organism evidence="24 25">
    <name type="scientific">Buchnera aphidicola</name>
    <name type="common">Melanaphis sacchari</name>
    <dbReference type="NCBI Taxonomy" id="2173854"/>
    <lineage>
        <taxon>Bacteria</taxon>
        <taxon>Pseudomonadati</taxon>
        <taxon>Pseudomonadota</taxon>
        <taxon>Gammaproteobacteria</taxon>
        <taxon>Enterobacterales</taxon>
        <taxon>Erwiniaceae</taxon>
        <taxon>Buchnera</taxon>
    </lineage>
</organism>
<dbReference type="UniPathway" id="UPA00121">
    <property type="reaction ID" value="UER00345"/>
</dbReference>
<comment type="pathway">
    <text evidence="4">Amino-acid biosynthesis; L-phenylalanine biosynthesis; phenylpyruvate from prephenate: step 1/1.</text>
</comment>